<dbReference type="EMBL" id="MN739920">
    <property type="protein sequence ID" value="QHT77679.1"/>
    <property type="molecule type" value="Genomic_DNA"/>
</dbReference>
<comment type="similarity">
    <text evidence="1">Belongs to the glycosyltransferase 10 family.</text>
</comment>
<name>A0A6C0HAZ4_9ZZZZ</name>
<dbReference type="PANTHER" id="PTHR11929:SF194">
    <property type="entry name" value="ALPHA-(1,3)-FUCOSYLTRANSFERASE 10"/>
    <property type="match status" value="1"/>
</dbReference>
<dbReference type="InterPro" id="IPR001503">
    <property type="entry name" value="Glyco_trans_10"/>
</dbReference>
<dbReference type="Pfam" id="PF00852">
    <property type="entry name" value="Glyco_transf_10"/>
    <property type="match status" value="1"/>
</dbReference>
<dbReference type="GO" id="GO:0046920">
    <property type="term" value="F:alpha-(1-&gt;3)-fucosyltransferase activity"/>
    <property type="evidence" value="ECO:0007669"/>
    <property type="project" value="TreeGrafter"/>
</dbReference>
<keyword evidence="2" id="KW-0328">Glycosyltransferase</keyword>
<dbReference type="GO" id="GO:0016020">
    <property type="term" value="C:membrane"/>
    <property type="evidence" value="ECO:0007669"/>
    <property type="project" value="InterPro"/>
</dbReference>
<accession>A0A6C0HAZ4</accession>
<dbReference type="Gene3D" id="3.40.50.11660">
    <property type="entry name" value="Glycosyl transferase family 10, C-terminal domain"/>
    <property type="match status" value="1"/>
</dbReference>
<dbReference type="SUPFAM" id="SSF53756">
    <property type="entry name" value="UDP-Glycosyltransferase/glycogen phosphorylase"/>
    <property type="match status" value="1"/>
</dbReference>
<evidence type="ECO:0000256" key="2">
    <source>
        <dbReference type="ARBA" id="ARBA00022676"/>
    </source>
</evidence>
<proteinExistence type="inferred from homology"/>
<evidence type="ECO:0000256" key="3">
    <source>
        <dbReference type="ARBA" id="ARBA00022679"/>
    </source>
</evidence>
<evidence type="ECO:0000259" key="4">
    <source>
        <dbReference type="Pfam" id="PF00852"/>
    </source>
</evidence>
<dbReference type="AlphaFoldDB" id="A0A6C0HAZ4"/>
<protein>
    <recommendedName>
        <fullName evidence="4">Fucosyltransferase C-terminal domain-containing protein</fullName>
    </recommendedName>
</protein>
<organism evidence="5">
    <name type="scientific">viral metagenome</name>
    <dbReference type="NCBI Taxonomy" id="1070528"/>
    <lineage>
        <taxon>unclassified sequences</taxon>
        <taxon>metagenomes</taxon>
        <taxon>organismal metagenomes</taxon>
    </lineage>
</organism>
<evidence type="ECO:0000313" key="5">
    <source>
        <dbReference type="EMBL" id="QHT77679.1"/>
    </source>
</evidence>
<dbReference type="PANTHER" id="PTHR11929">
    <property type="entry name" value="ALPHA- 1,3 -FUCOSYLTRANSFERASE"/>
    <property type="match status" value="1"/>
</dbReference>
<keyword evidence="3" id="KW-0808">Transferase</keyword>
<feature type="domain" description="Fucosyltransferase C-terminal" evidence="4">
    <location>
        <begin position="127"/>
        <end position="232"/>
    </location>
</feature>
<evidence type="ECO:0000256" key="1">
    <source>
        <dbReference type="ARBA" id="ARBA00008919"/>
    </source>
</evidence>
<reference evidence="5" key="1">
    <citation type="journal article" date="2020" name="Nature">
        <title>Giant virus diversity and host interactions through global metagenomics.</title>
        <authorList>
            <person name="Schulz F."/>
            <person name="Roux S."/>
            <person name="Paez-Espino D."/>
            <person name="Jungbluth S."/>
            <person name="Walsh D.A."/>
            <person name="Denef V.J."/>
            <person name="McMahon K.D."/>
            <person name="Konstantinidis K.T."/>
            <person name="Eloe-Fadrosh E.A."/>
            <person name="Kyrpides N.C."/>
            <person name="Woyke T."/>
        </authorList>
    </citation>
    <scope>NUCLEOTIDE SEQUENCE</scope>
    <source>
        <strain evidence="5">GVMAG-M-3300023179-90</strain>
    </source>
</reference>
<sequence>MKYIIKLFSDFTTPTELKKMYENICQVDKLDYYGKDKEIYLTDGEDYTHVLILNNATPELKNIPKENVVGLANEPPVYLTRMFTYNRFIEYANANIHKYFMGDNSLPAPFIEKYSYMLHMAPLPYIPKKNKFMSIIVSQKSLSIPAVGYKYRLELLTYILNSELPIDIYGRICKSINKPDERIKGEFKDYEPYENYQFHICIENFMTNAYVSEKVINPLLTNTVPIYLGCHNIDKYFGDNVIKMTGDLQKDIMLINDIVINPEKYQKNIDMEFIKSKTSLIQNIKEIFA</sequence>
<dbReference type="InterPro" id="IPR038577">
    <property type="entry name" value="GT10-like_C_sf"/>
</dbReference>
<dbReference type="InterPro" id="IPR055270">
    <property type="entry name" value="Glyco_tran_10_C"/>
</dbReference>